<reference evidence="2 3" key="1">
    <citation type="submission" date="2019-07" db="EMBL/GenBank/DDBJ databases">
        <authorList>
            <person name="Kim J."/>
        </authorList>
    </citation>
    <scope>NUCLEOTIDE SEQUENCE [LARGE SCALE GENOMIC DNA]</scope>
    <source>
        <strain evidence="2 3">JC52</strain>
    </source>
</reference>
<dbReference type="RefSeq" id="WP_144845045.1">
    <property type="nucleotide sequence ID" value="NZ_VNJI01000007.1"/>
</dbReference>
<dbReference type="EMBL" id="VNJI01000007">
    <property type="protein sequence ID" value="TVY10535.1"/>
    <property type="molecule type" value="Genomic_DNA"/>
</dbReference>
<sequence>MPQKKDFIMFVGSYSEATETGVHVFSLDADTGALNEIGDAQGFRNMCFLDVDHVNRRVYAVAETEAGEDQRALAVAFSFDPASGQLSPLNSQESVGQATCHIHVNPVDRYVLASSYSGGMIGMLPVDEDGKLAPRSDMHAHLGAGEHPTRQDRSHVHSAYVDESRRFIYVADLGIDRIKVYTADTENWKLVPVGEAVAHPGSGPRHMAFHPTKPYVYVINELNATLTAYLKDEESGMLCEIHTISTLPEDISAEVREGNSCAEIQISPDGRFVYGSNRGHDSIAVYAVNEASGRLTLVEIAQSLGQRPRSFAISPDGRFLIAAHQDTANVVVFRIDADTGRLQDTGHRAEVEKGVCVRFWNS</sequence>
<dbReference type="OrthoDB" id="9790815at2"/>
<dbReference type="SUPFAM" id="SSF51004">
    <property type="entry name" value="C-terminal (heme d1) domain of cytochrome cd1-nitrite reductase"/>
    <property type="match status" value="1"/>
</dbReference>
<dbReference type="Pfam" id="PF10282">
    <property type="entry name" value="Lactonase"/>
    <property type="match status" value="1"/>
</dbReference>
<keyword evidence="3" id="KW-1185">Reference proteome</keyword>
<comment type="caution">
    <text evidence="2">The sequence shown here is derived from an EMBL/GenBank/DDBJ whole genome shotgun (WGS) entry which is preliminary data.</text>
</comment>
<dbReference type="PANTHER" id="PTHR30344">
    <property type="entry name" value="6-PHOSPHOGLUCONOLACTONASE-RELATED"/>
    <property type="match status" value="1"/>
</dbReference>
<dbReference type="GO" id="GO:0017057">
    <property type="term" value="F:6-phosphogluconolactonase activity"/>
    <property type="evidence" value="ECO:0007669"/>
    <property type="project" value="TreeGrafter"/>
</dbReference>
<dbReference type="InterPro" id="IPR050282">
    <property type="entry name" value="Cycloisomerase_2"/>
</dbReference>
<gene>
    <name evidence="2" type="ORF">FPZ49_07305</name>
</gene>
<evidence type="ECO:0000256" key="1">
    <source>
        <dbReference type="ARBA" id="ARBA00005564"/>
    </source>
</evidence>
<dbReference type="PANTHER" id="PTHR30344:SF1">
    <property type="entry name" value="6-PHOSPHOGLUCONOLACTONASE"/>
    <property type="match status" value="1"/>
</dbReference>
<evidence type="ECO:0000313" key="3">
    <source>
        <dbReference type="Proteomes" id="UP000317036"/>
    </source>
</evidence>
<dbReference type="GO" id="GO:0005829">
    <property type="term" value="C:cytosol"/>
    <property type="evidence" value="ECO:0007669"/>
    <property type="project" value="TreeGrafter"/>
</dbReference>
<dbReference type="AlphaFoldDB" id="A0A559KEI3"/>
<dbReference type="InterPro" id="IPR011048">
    <property type="entry name" value="Haem_d1_sf"/>
</dbReference>
<comment type="similarity">
    <text evidence="1">Belongs to the cycloisomerase 2 family.</text>
</comment>
<dbReference type="InterPro" id="IPR019405">
    <property type="entry name" value="Lactonase_7-beta_prop"/>
</dbReference>
<protein>
    <submittedName>
        <fullName evidence="2">Lactonase family protein</fullName>
    </submittedName>
</protein>
<dbReference type="InterPro" id="IPR015943">
    <property type="entry name" value="WD40/YVTN_repeat-like_dom_sf"/>
</dbReference>
<organism evidence="2 3">
    <name type="scientific">Paenibacillus cremeus</name>
    <dbReference type="NCBI Taxonomy" id="2163881"/>
    <lineage>
        <taxon>Bacteria</taxon>
        <taxon>Bacillati</taxon>
        <taxon>Bacillota</taxon>
        <taxon>Bacilli</taxon>
        <taxon>Bacillales</taxon>
        <taxon>Paenibacillaceae</taxon>
        <taxon>Paenibacillus</taxon>
    </lineage>
</organism>
<accession>A0A559KEI3</accession>
<name>A0A559KEI3_9BACL</name>
<dbReference type="Gene3D" id="2.130.10.10">
    <property type="entry name" value="YVTN repeat-like/Quinoprotein amine dehydrogenase"/>
    <property type="match status" value="1"/>
</dbReference>
<evidence type="ECO:0000313" key="2">
    <source>
        <dbReference type="EMBL" id="TVY10535.1"/>
    </source>
</evidence>
<proteinExistence type="inferred from homology"/>
<dbReference type="Proteomes" id="UP000317036">
    <property type="component" value="Unassembled WGS sequence"/>
</dbReference>